<evidence type="ECO:0000256" key="4">
    <source>
        <dbReference type="ARBA" id="ARBA00023163"/>
    </source>
</evidence>
<keyword evidence="4" id="KW-0804">Transcription</keyword>
<sequence>MIPGTGNTSADGTYKPSFLTDQELKHLILEAADGFLFVVSCDTGRIIYVSDSVAPVLNYSQSDWYGTSLYNQVHPDDADKVREQLSTAEPQHAGRVLDLKTGTVKREGHQSSVRLCMGSRRGFICRMKVGNLQTSGDMAAAHGLHRMKQRNSLGPPARDGQSYAVVHCTGYIKNWPPTGDFVSSCVATGGGMSDRVGGVQGGPNDGVVNDDVSTHYCLVAIGRLQVTSTPNTNDLAGSSSNNEFISRHSIEGKFTFVDQRVGAILGYTPSELLGHPCYEFFHPEDHTHMRESFEQESRLDMAQNIRIFLLKSLHEVEYIVCTNTTAKSLHSGSGGAGDNQAQADNEVVTAYGQPGLDYSLDRHQGRNPMYPAAHHMMQHATGMPGTGPSAPAPQQQARPSSTQNVYQNYETTQSPIAYGSSNQQNTSSSVLNRIQKSATNTSPTPAVQQAAGNWPTIGRQQCGAGKGNNNIKVLHKTPVVKQIHKLVDNRSLHIRLQLVRLVHRPKNYPICYKCFRIKN</sequence>
<dbReference type="Gene3D" id="3.30.450.20">
    <property type="entry name" value="PAS domain"/>
    <property type="match status" value="2"/>
</dbReference>
<evidence type="ECO:0000256" key="6">
    <source>
        <dbReference type="SAM" id="MobiDB-lite"/>
    </source>
</evidence>
<evidence type="ECO:0000313" key="8">
    <source>
        <dbReference type="EMBL" id="AHW98219.1"/>
    </source>
</evidence>
<dbReference type="Pfam" id="PF00989">
    <property type="entry name" value="PAS"/>
    <property type="match status" value="1"/>
</dbReference>
<feature type="compositionally biased region" description="Low complexity" evidence="6">
    <location>
        <begin position="388"/>
        <end position="401"/>
    </location>
</feature>
<dbReference type="PRINTS" id="PR00785">
    <property type="entry name" value="NCTRNSLOCATR"/>
</dbReference>
<dbReference type="CDD" id="cd00130">
    <property type="entry name" value="PAS"/>
    <property type="match status" value="2"/>
</dbReference>
<comment type="subcellular location">
    <subcellularLocation>
        <location evidence="1">Nucleus</location>
    </subcellularLocation>
</comment>
<proteinExistence type="evidence at transcript level"/>
<keyword evidence="2" id="KW-0805">Transcription regulation</keyword>
<dbReference type="Pfam" id="PF14598">
    <property type="entry name" value="PAS_11"/>
    <property type="match status" value="1"/>
</dbReference>
<dbReference type="InterPro" id="IPR035965">
    <property type="entry name" value="PAS-like_dom_sf"/>
</dbReference>
<dbReference type="EMBL" id="KF042888">
    <property type="protein sequence ID" value="AHW98219.1"/>
    <property type="molecule type" value="mRNA"/>
</dbReference>
<dbReference type="SMART" id="SM00091">
    <property type="entry name" value="PAS"/>
    <property type="match status" value="2"/>
</dbReference>
<dbReference type="InterPro" id="IPR001067">
    <property type="entry name" value="Nuc_translocat"/>
</dbReference>
<dbReference type="InterPro" id="IPR013767">
    <property type="entry name" value="PAS_fold"/>
</dbReference>
<organism evidence="8">
    <name type="scientific">Ceratosolen solmsi marchali</name>
    <dbReference type="NCBI Taxonomy" id="326594"/>
    <lineage>
        <taxon>Eukaryota</taxon>
        <taxon>Metazoa</taxon>
        <taxon>Ecdysozoa</taxon>
        <taxon>Arthropoda</taxon>
        <taxon>Hexapoda</taxon>
        <taxon>Insecta</taxon>
        <taxon>Pterygota</taxon>
        <taxon>Neoptera</taxon>
        <taxon>Endopterygota</taxon>
        <taxon>Hymenoptera</taxon>
        <taxon>Apocrita</taxon>
        <taxon>Proctotrupomorpha</taxon>
        <taxon>Chalcidoidea</taxon>
        <taxon>Agaonidae</taxon>
        <taxon>Agaoninae</taxon>
        <taxon>Ceratosolen</taxon>
    </lineage>
</organism>
<dbReference type="GO" id="GO:0005634">
    <property type="term" value="C:nucleus"/>
    <property type="evidence" value="ECO:0007669"/>
    <property type="project" value="UniProtKB-SubCell"/>
</dbReference>
<dbReference type="PROSITE" id="PS50112">
    <property type="entry name" value="PAS"/>
    <property type="match status" value="2"/>
</dbReference>
<keyword evidence="3" id="KW-0238">DNA-binding</keyword>
<feature type="domain" description="PAS" evidence="7">
    <location>
        <begin position="21"/>
        <end position="92"/>
    </location>
</feature>
<keyword evidence="5" id="KW-0539">Nucleus</keyword>
<dbReference type="InterPro" id="IPR050933">
    <property type="entry name" value="Circadian_TF"/>
</dbReference>
<dbReference type="GO" id="GO:0045944">
    <property type="term" value="P:positive regulation of transcription by RNA polymerase II"/>
    <property type="evidence" value="ECO:0007669"/>
    <property type="project" value="UniProtKB-ARBA"/>
</dbReference>
<dbReference type="SUPFAM" id="SSF55785">
    <property type="entry name" value="PYP-like sensor domain (PAS domain)"/>
    <property type="match status" value="2"/>
</dbReference>
<dbReference type="GO" id="GO:0003677">
    <property type="term" value="F:DNA binding"/>
    <property type="evidence" value="ECO:0007669"/>
    <property type="project" value="UniProtKB-KW"/>
</dbReference>
<feature type="domain" description="PAS" evidence="7">
    <location>
        <begin position="251"/>
        <end position="300"/>
    </location>
</feature>
<dbReference type="PANTHER" id="PTHR23042">
    <property type="entry name" value="CIRCADIAN PROTEIN CLOCK/ARNT/BMAL/PAS"/>
    <property type="match status" value="1"/>
</dbReference>
<accession>A0A0G2QUQ2</accession>
<dbReference type="NCBIfam" id="TIGR00229">
    <property type="entry name" value="sensory_box"/>
    <property type="match status" value="1"/>
</dbReference>
<dbReference type="GO" id="GO:0003700">
    <property type="term" value="F:DNA-binding transcription factor activity"/>
    <property type="evidence" value="ECO:0007669"/>
    <property type="project" value="InterPro"/>
</dbReference>
<dbReference type="AlphaFoldDB" id="A0A0G2QUQ2"/>
<evidence type="ECO:0000256" key="1">
    <source>
        <dbReference type="ARBA" id="ARBA00004123"/>
    </source>
</evidence>
<dbReference type="InterPro" id="IPR000014">
    <property type="entry name" value="PAS"/>
</dbReference>
<evidence type="ECO:0000259" key="7">
    <source>
        <dbReference type="PROSITE" id="PS50112"/>
    </source>
</evidence>
<evidence type="ECO:0000256" key="5">
    <source>
        <dbReference type="ARBA" id="ARBA00023242"/>
    </source>
</evidence>
<feature type="region of interest" description="Disordered" evidence="6">
    <location>
        <begin position="379"/>
        <end position="404"/>
    </location>
</feature>
<reference evidence="8" key="1">
    <citation type="submission" date="2013-05" db="EMBL/GenBank/DDBJ databases">
        <title>Rhythmic and male-biased expression of a circadian gene may cause the earlier emergence behaviour in male fig pollinator.</title>
        <authorList>
            <person name="Gu H.F."/>
            <person name="Xiao J.H."/>
            <person name="Niu L.M."/>
        </authorList>
    </citation>
    <scope>NUCLEOTIDE SEQUENCE</scope>
</reference>
<dbReference type="GO" id="GO:0005667">
    <property type="term" value="C:transcription regulator complex"/>
    <property type="evidence" value="ECO:0007669"/>
    <property type="project" value="InterPro"/>
</dbReference>
<evidence type="ECO:0000256" key="3">
    <source>
        <dbReference type="ARBA" id="ARBA00023125"/>
    </source>
</evidence>
<protein>
    <submittedName>
        <fullName evidence="8">CYC</fullName>
    </submittedName>
</protein>
<dbReference type="GO" id="GO:0005737">
    <property type="term" value="C:cytoplasm"/>
    <property type="evidence" value="ECO:0007669"/>
    <property type="project" value="InterPro"/>
</dbReference>
<evidence type="ECO:0000256" key="2">
    <source>
        <dbReference type="ARBA" id="ARBA00023015"/>
    </source>
</evidence>
<name>A0A0G2QUQ2_9HYME</name>